<dbReference type="AlphaFoldDB" id="A0A507ASQ5"/>
<feature type="compositionally biased region" description="Basic and acidic residues" evidence="1">
    <location>
        <begin position="145"/>
        <end position="181"/>
    </location>
</feature>
<dbReference type="EMBL" id="SKBQ01000037">
    <property type="protein sequence ID" value="TPX13032.1"/>
    <property type="molecule type" value="Genomic_DNA"/>
</dbReference>
<feature type="region of interest" description="Disordered" evidence="1">
    <location>
        <begin position="1"/>
        <end position="62"/>
    </location>
</feature>
<feature type="compositionally biased region" description="Basic and acidic residues" evidence="1">
    <location>
        <begin position="242"/>
        <end position="256"/>
    </location>
</feature>
<comment type="caution">
    <text evidence="2">The sequence shown here is derived from an EMBL/GenBank/DDBJ whole genome shotgun (WGS) entry which is preliminary data.</text>
</comment>
<sequence>MPRYISPSPSARSRHSYSRSPSHDRSRSRSRSTSSYTSSRHSRDGHDSRAGGIEGSSGKKESAVKTSLLFLGGVAAATYAAHKFWPKGITYGDKEEWEIEEKIERKRKPRRHIQERPGGPSSSRALPPPARDGREMMRRSWYGGDGDRRGAPVDERYYRTGPMDDHRGRRRYADLDRDDRSSAGASEVSRDWGRGRDHFAAGSALGRQDSAPRGAKYFPKDQPLPGALGPRPRRASFDEDPFDRRQRYDPNTDRGW</sequence>
<feature type="compositionally biased region" description="Low complexity" evidence="1">
    <location>
        <begin position="1"/>
        <end position="11"/>
    </location>
</feature>
<dbReference type="GeneID" id="41973905"/>
<gene>
    <name evidence="2" type="ORF">E0L32_006458</name>
</gene>
<dbReference type="STRING" id="1093900.A0A507ASQ5"/>
<proteinExistence type="predicted"/>
<keyword evidence="3" id="KW-1185">Reference proteome</keyword>
<feature type="region of interest" description="Disordered" evidence="1">
    <location>
        <begin position="102"/>
        <end position="256"/>
    </location>
</feature>
<evidence type="ECO:0000313" key="3">
    <source>
        <dbReference type="Proteomes" id="UP000319257"/>
    </source>
</evidence>
<organism evidence="2 3">
    <name type="scientific">Thyridium curvatum</name>
    <dbReference type="NCBI Taxonomy" id="1093900"/>
    <lineage>
        <taxon>Eukaryota</taxon>
        <taxon>Fungi</taxon>
        <taxon>Dikarya</taxon>
        <taxon>Ascomycota</taxon>
        <taxon>Pezizomycotina</taxon>
        <taxon>Sordariomycetes</taxon>
        <taxon>Sordariomycetidae</taxon>
        <taxon>Thyridiales</taxon>
        <taxon>Thyridiaceae</taxon>
        <taxon>Thyridium</taxon>
    </lineage>
</organism>
<dbReference type="RefSeq" id="XP_030994743.1">
    <property type="nucleotide sequence ID" value="XM_031141093.1"/>
</dbReference>
<feature type="compositionally biased region" description="Basic and acidic residues" evidence="1">
    <location>
        <begin position="188"/>
        <end position="199"/>
    </location>
</feature>
<protein>
    <submittedName>
        <fullName evidence="2">Uncharacterized protein</fullName>
    </submittedName>
</protein>
<accession>A0A507ASQ5</accession>
<dbReference type="OrthoDB" id="5237337at2759"/>
<dbReference type="Proteomes" id="UP000319257">
    <property type="component" value="Unassembled WGS sequence"/>
</dbReference>
<feature type="compositionally biased region" description="Low complexity" evidence="1">
    <location>
        <begin position="116"/>
        <end position="125"/>
    </location>
</feature>
<reference evidence="2 3" key="1">
    <citation type="submission" date="2019-06" db="EMBL/GenBank/DDBJ databases">
        <title>Draft genome sequence of the filamentous fungus Phialemoniopsis curvata isolated from diesel fuel.</title>
        <authorList>
            <person name="Varaljay V.A."/>
            <person name="Lyon W.J."/>
            <person name="Crouch A.L."/>
            <person name="Drake C.E."/>
            <person name="Hollomon J.M."/>
            <person name="Nadeau L.J."/>
            <person name="Nunn H.S."/>
            <person name="Stevenson B.S."/>
            <person name="Bojanowski C.L."/>
            <person name="Crookes-Goodson W.J."/>
        </authorList>
    </citation>
    <scope>NUCLEOTIDE SEQUENCE [LARGE SCALE GENOMIC DNA]</scope>
    <source>
        <strain evidence="2 3">D216</strain>
    </source>
</reference>
<dbReference type="InParanoid" id="A0A507ASQ5"/>
<evidence type="ECO:0000256" key="1">
    <source>
        <dbReference type="SAM" id="MobiDB-lite"/>
    </source>
</evidence>
<evidence type="ECO:0000313" key="2">
    <source>
        <dbReference type="EMBL" id="TPX13032.1"/>
    </source>
</evidence>
<name>A0A507ASQ5_9PEZI</name>